<comment type="caution">
    <text evidence="2">The sequence shown here is derived from an EMBL/GenBank/DDBJ whole genome shotgun (WGS) entry which is preliminary data.</text>
</comment>
<dbReference type="Proteomes" id="UP001140949">
    <property type="component" value="Unassembled WGS sequence"/>
</dbReference>
<keyword evidence="3" id="KW-1185">Reference proteome</keyword>
<protein>
    <submittedName>
        <fullName evidence="2">Proline-rich receptor-like protein kinase PERK2</fullName>
    </submittedName>
</protein>
<feature type="region of interest" description="Disordered" evidence="1">
    <location>
        <begin position="1"/>
        <end position="45"/>
    </location>
</feature>
<evidence type="ECO:0000313" key="2">
    <source>
        <dbReference type="EMBL" id="KAJ6811043.1"/>
    </source>
</evidence>
<accession>A0AAX6F4D1</accession>
<gene>
    <name evidence="2" type="ORF">M6B38_154690</name>
</gene>
<keyword evidence="2" id="KW-0675">Receptor</keyword>
<dbReference type="GO" id="GO:0016301">
    <property type="term" value="F:kinase activity"/>
    <property type="evidence" value="ECO:0007669"/>
    <property type="project" value="UniProtKB-KW"/>
</dbReference>
<dbReference type="AlphaFoldDB" id="A0AAX6F4D1"/>
<dbReference type="EMBL" id="JANAVB010031820">
    <property type="protein sequence ID" value="KAJ6811043.1"/>
    <property type="molecule type" value="Genomic_DNA"/>
</dbReference>
<feature type="compositionally biased region" description="Low complexity" evidence="1">
    <location>
        <begin position="7"/>
        <end position="20"/>
    </location>
</feature>
<keyword evidence="2" id="KW-0418">Kinase</keyword>
<sequence length="45" mass="4650">MAPSSPPASSSRSPEPLSTSVGAAPRDQSPGEPQLRVRRLRPAPA</sequence>
<evidence type="ECO:0000313" key="3">
    <source>
        <dbReference type="Proteomes" id="UP001140949"/>
    </source>
</evidence>
<proteinExistence type="predicted"/>
<keyword evidence="2" id="KW-0808">Transferase</keyword>
<evidence type="ECO:0000256" key="1">
    <source>
        <dbReference type="SAM" id="MobiDB-lite"/>
    </source>
</evidence>
<name>A0AAX6F4D1_IRIPA</name>
<reference evidence="2" key="1">
    <citation type="journal article" date="2023" name="GigaByte">
        <title>Genome assembly of the bearded iris, Iris pallida Lam.</title>
        <authorList>
            <person name="Bruccoleri R.E."/>
            <person name="Oakeley E.J."/>
            <person name="Faust A.M.E."/>
            <person name="Altorfer M."/>
            <person name="Dessus-Babus S."/>
            <person name="Burckhardt D."/>
            <person name="Oertli M."/>
            <person name="Naumann U."/>
            <person name="Petersen F."/>
            <person name="Wong J."/>
        </authorList>
    </citation>
    <scope>NUCLEOTIDE SEQUENCE</scope>
    <source>
        <strain evidence="2">GSM-AAB239-AS_SAM_17_03QT</strain>
    </source>
</reference>
<feature type="compositionally biased region" description="Basic residues" evidence="1">
    <location>
        <begin position="36"/>
        <end position="45"/>
    </location>
</feature>
<reference evidence="2" key="2">
    <citation type="submission" date="2023-04" db="EMBL/GenBank/DDBJ databases">
        <authorList>
            <person name="Bruccoleri R.E."/>
            <person name="Oakeley E.J."/>
            <person name="Faust A.-M."/>
            <person name="Dessus-Babus S."/>
            <person name="Altorfer M."/>
            <person name="Burckhardt D."/>
            <person name="Oertli M."/>
            <person name="Naumann U."/>
            <person name="Petersen F."/>
            <person name="Wong J."/>
        </authorList>
    </citation>
    <scope>NUCLEOTIDE SEQUENCE</scope>
    <source>
        <strain evidence="2">GSM-AAB239-AS_SAM_17_03QT</strain>
        <tissue evidence="2">Leaf</tissue>
    </source>
</reference>
<organism evidence="2 3">
    <name type="scientific">Iris pallida</name>
    <name type="common">Sweet iris</name>
    <dbReference type="NCBI Taxonomy" id="29817"/>
    <lineage>
        <taxon>Eukaryota</taxon>
        <taxon>Viridiplantae</taxon>
        <taxon>Streptophyta</taxon>
        <taxon>Embryophyta</taxon>
        <taxon>Tracheophyta</taxon>
        <taxon>Spermatophyta</taxon>
        <taxon>Magnoliopsida</taxon>
        <taxon>Liliopsida</taxon>
        <taxon>Asparagales</taxon>
        <taxon>Iridaceae</taxon>
        <taxon>Iridoideae</taxon>
        <taxon>Irideae</taxon>
        <taxon>Iris</taxon>
    </lineage>
</organism>